<name>A0ABP9AM89_9SPHI</name>
<dbReference type="SUPFAM" id="SSF63825">
    <property type="entry name" value="YWTD domain"/>
    <property type="match status" value="1"/>
</dbReference>
<accession>A0ABP9AM89</accession>
<reference evidence="2" key="1">
    <citation type="journal article" date="2019" name="Int. J. Syst. Evol. Microbiol.">
        <title>The Global Catalogue of Microorganisms (GCM) 10K type strain sequencing project: providing services to taxonomists for standard genome sequencing and annotation.</title>
        <authorList>
            <consortium name="The Broad Institute Genomics Platform"/>
            <consortium name="The Broad Institute Genome Sequencing Center for Infectious Disease"/>
            <person name="Wu L."/>
            <person name="Ma J."/>
        </authorList>
    </citation>
    <scope>NUCLEOTIDE SEQUENCE [LARGE SCALE GENOMIC DNA]</scope>
    <source>
        <strain evidence="2">JCM 18200</strain>
    </source>
</reference>
<gene>
    <name evidence="1" type="ORF">GCM10023231_08890</name>
</gene>
<evidence type="ECO:0000313" key="2">
    <source>
        <dbReference type="Proteomes" id="UP001501411"/>
    </source>
</evidence>
<protein>
    <submittedName>
        <fullName evidence="1">Uncharacterized protein</fullName>
    </submittedName>
</protein>
<dbReference type="Proteomes" id="UP001501411">
    <property type="component" value="Unassembled WGS sequence"/>
</dbReference>
<evidence type="ECO:0000313" key="1">
    <source>
        <dbReference type="EMBL" id="GAA4783472.1"/>
    </source>
</evidence>
<dbReference type="EMBL" id="BAABIQ010000005">
    <property type="protein sequence ID" value="GAA4783472.1"/>
    <property type="molecule type" value="Genomic_DNA"/>
</dbReference>
<comment type="caution">
    <text evidence="1">The sequence shown here is derived from an EMBL/GenBank/DDBJ whole genome shotgun (WGS) entry which is preliminary data.</text>
</comment>
<keyword evidence="2" id="KW-1185">Reference proteome</keyword>
<sequence>MFALNDVSMRRAFLLSFLVLLIVGVWVTCKRADDEPDYPISPISRLYVSFSDLATDDSGPLENIVVYDPADSTDYFPTTGSSEALNSTPKRGMGIFFSPILSQGFQISHDDTTVKYFSVNDVGTLGTTSRSFKDTVQLHSPRAIEYDRYSDLLFITNDATDTASLNMYYNPGKLSGQQYPKKRLQLDARPWDLASGMKISDDSVMLVSMLGDTKQIWAFKMHNITAGDQLVKGTPDYTLTITGANDLRGIAYSDSLDMLAITDLGEDASGTTVDGKVYLIENASQVIASGGNILPSRIITGAATTLANPVDVAIAGSPDRNQFIYVADRNKRILRFAIDAASDTAPDQSVSTSLTPSFIYLDARSAGK</sequence>
<proteinExistence type="predicted"/>
<organism evidence="1 2">
    <name type="scientific">Olivibacter ginsenosidimutans</name>
    <dbReference type="NCBI Taxonomy" id="1176537"/>
    <lineage>
        <taxon>Bacteria</taxon>
        <taxon>Pseudomonadati</taxon>
        <taxon>Bacteroidota</taxon>
        <taxon>Sphingobacteriia</taxon>
        <taxon>Sphingobacteriales</taxon>
        <taxon>Sphingobacteriaceae</taxon>
        <taxon>Olivibacter</taxon>
    </lineage>
</organism>